<reference evidence="10 11" key="1">
    <citation type="submission" date="2019-12" db="EMBL/GenBank/DDBJ databases">
        <authorList>
            <person name="Floudas D."/>
            <person name="Bentzer J."/>
            <person name="Ahren D."/>
            <person name="Johansson T."/>
            <person name="Persson P."/>
            <person name="Tunlid A."/>
        </authorList>
    </citation>
    <scope>NUCLEOTIDE SEQUENCE [LARGE SCALE GENOMIC DNA]</scope>
    <source>
        <strain evidence="10 11">CBS 102.39</strain>
    </source>
</reference>
<dbReference type="AlphaFoldDB" id="A0A8H4QN60"/>
<feature type="transmembrane region" description="Helical" evidence="8">
    <location>
        <begin position="43"/>
        <end position="62"/>
    </location>
</feature>
<dbReference type="GO" id="GO:0006629">
    <property type="term" value="P:lipid metabolic process"/>
    <property type="evidence" value="ECO:0007669"/>
    <property type="project" value="InterPro"/>
</dbReference>
<dbReference type="Pfam" id="PF13813">
    <property type="entry name" value="MBOAT_2"/>
    <property type="match status" value="1"/>
</dbReference>
<keyword evidence="5 8" id="KW-0812">Transmembrane</keyword>
<evidence type="ECO:0000256" key="6">
    <source>
        <dbReference type="ARBA" id="ARBA00022989"/>
    </source>
</evidence>
<feature type="transmembrane region" description="Helical" evidence="8">
    <location>
        <begin position="345"/>
        <end position="366"/>
    </location>
</feature>
<feature type="transmembrane region" description="Helical" evidence="8">
    <location>
        <begin position="211"/>
        <end position="231"/>
    </location>
</feature>
<evidence type="ECO:0000256" key="1">
    <source>
        <dbReference type="ARBA" id="ARBA00004141"/>
    </source>
</evidence>
<dbReference type="GO" id="GO:0016020">
    <property type="term" value="C:membrane"/>
    <property type="evidence" value="ECO:0007669"/>
    <property type="project" value="UniProtKB-SubCell"/>
</dbReference>
<name>A0A8H4QN60_9AGAR</name>
<comment type="caution">
    <text evidence="10">The sequence shown here is derived from an EMBL/GenBank/DDBJ whole genome shotgun (WGS) entry which is preliminary data.</text>
</comment>
<accession>A0A8H4QN60</accession>
<dbReference type="InterPro" id="IPR032805">
    <property type="entry name" value="Wax_synthase_dom"/>
</dbReference>
<proteinExistence type="inferred from homology"/>
<protein>
    <recommendedName>
        <fullName evidence="9">Wax synthase domain-containing protein</fullName>
    </recommendedName>
</protein>
<dbReference type="PANTHER" id="PTHR31595:SF57">
    <property type="entry name" value="OS04G0481900 PROTEIN"/>
    <property type="match status" value="1"/>
</dbReference>
<dbReference type="InterPro" id="IPR044851">
    <property type="entry name" value="Wax_synthase"/>
</dbReference>
<feature type="transmembrane region" description="Helical" evidence="8">
    <location>
        <begin position="12"/>
        <end position="36"/>
    </location>
</feature>
<keyword evidence="4" id="KW-0808">Transferase</keyword>
<keyword evidence="7 8" id="KW-0472">Membrane</keyword>
<evidence type="ECO:0000256" key="4">
    <source>
        <dbReference type="ARBA" id="ARBA00022679"/>
    </source>
</evidence>
<evidence type="ECO:0000313" key="11">
    <source>
        <dbReference type="Proteomes" id="UP000521872"/>
    </source>
</evidence>
<feature type="transmembrane region" description="Helical" evidence="8">
    <location>
        <begin position="266"/>
        <end position="283"/>
    </location>
</feature>
<dbReference type="EMBL" id="JAACJL010000045">
    <property type="protein sequence ID" value="KAF4614240.1"/>
    <property type="molecule type" value="Genomic_DNA"/>
</dbReference>
<evidence type="ECO:0000256" key="8">
    <source>
        <dbReference type="SAM" id="Phobius"/>
    </source>
</evidence>
<dbReference type="GO" id="GO:0008374">
    <property type="term" value="F:O-acyltransferase activity"/>
    <property type="evidence" value="ECO:0007669"/>
    <property type="project" value="InterPro"/>
</dbReference>
<evidence type="ECO:0000256" key="3">
    <source>
        <dbReference type="ARBA" id="ARBA00007282"/>
    </source>
</evidence>
<keyword evidence="6 8" id="KW-1133">Transmembrane helix</keyword>
<dbReference type="Proteomes" id="UP000521872">
    <property type="component" value="Unassembled WGS sequence"/>
</dbReference>
<comment type="similarity">
    <text evidence="3">Belongs to the wax synthase family.</text>
</comment>
<feature type="transmembrane region" description="Helical" evidence="8">
    <location>
        <begin position="313"/>
        <end position="333"/>
    </location>
</feature>
<feature type="transmembrane region" description="Helical" evidence="8">
    <location>
        <begin position="82"/>
        <end position="100"/>
    </location>
</feature>
<sequence length="395" mass="44348">MESWIPEPSTRLPLTLGTFTSSILPPIVCLYATALLVLLPRTLWIRLALWPITLYLAFRASITVDMVKGLPLDPDDFAYMNQVLVLAMANVGMLSSIWSLQTTPYRRTDQSGGLLLDALDLTANMRGIGWSWSTGLKLPKETRNMSSQSSFLFSTFRSLFIQLLFADSFLLAVQSFEGIFAPVGATIFDSSLPPIPRYIRSSCITFLTGMGIYHIISIYYALATIIALTILPRGPKNNTMQWPPLFQSPWCTTSIAEFWSQRWHQLFRYVFINFGGVPFYLVFGRIGAVFGTFFASGVFHAIGLWGMGRGTDFVRITGFFLMMAVGITLEFAFKYVMGRRVGGILGWIWSALWIIGWGNMLVEAWLSRGMAGTILLPDRWRPSLKLLAFAKANLM</sequence>
<evidence type="ECO:0000256" key="5">
    <source>
        <dbReference type="ARBA" id="ARBA00022692"/>
    </source>
</evidence>
<organism evidence="10 11">
    <name type="scientific">Agrocybe pediades</name>
    <dbReference type="NCBI Taxonomy" id="84607"/>
    <lineage>
        <taxon>Eukaryota</taxon>
        <taxon>Fungi</taxon>
        <taxon>Dikarya</taxon>
        <taxon>Basidiomycota</taxon>
        <taxon>Agaricomycotina</taxon>
        <taxon>Agaricomycetes</taxon>
        <taxon>Agaricomycetidae</taxon>
        <taxon>Agaricales</taxon>
        <taxon>Agaricineae</taxon>
        <taxon>Strophariaceae</taxon>
        <taxon>Agrocybe</taxon>
    </lineage>
</organism>
<evidence type="ECO:0000256" key="7">
    <source>
        <dbReference type="ARBA" id="ARBA00023136"/>
    </source>
</evidence>
<evidence type="ECO:0000259" key="9">
    <source>
        <dbReference type="Pfam" id="PF13813"/>
    </source>
</evidence>
<feature type="domain" description="Wax synthase" evidence="9">
    <location>
        <begin position="242"/>
        <end position="321"/>
    </location>
</feature>
<comment type="subcellular location">
    <subcellularLocation>
        <location evidence="1">Membrane</location>
        <topology evidence="1">Multi-pass membrane protein</topology>
    </subcellularLocation>
</comment>
<dbReference type="PANTHER" id="PTHR31595">
    <property type="entry name" value="LONG-CHAIN-ALCOHOL O-FATTY-ACYLTRANSFERASE 3-RELATED"/>
    <property type="match status" value="1"/>
</dbReference>
<feature type="transmembrane region" description="Helical" evidence="8">
    <location>
        <begin position="150"/>
        <end position="173"/>
    </location>
</feature>
<keyword evidence="11" id="KW-1185">Reference proteome</keyword>
<evidence type="ECO:0000256" key="2">
    <source>
        <dbReference type="ARBA" id="ARBA00005179"/>
    </source>
</evidence>
<comment type="pathway">
    <text evidence="2">Secondary metabolite biosynthesis.</text>
</comment>
<gene>
    <name evidence="10" type="ORF">D9613_007731</name>
</gene>
<evidence type="ECO:0000313" key="10">
    <source>
        <dbReference type="EMBL" id="KAF4614240.1"/>
    </source>
</evidence>